<protein>
    <submittedName>
        <fullName evidence="2">Uncharacterized protein</fullName>
    </submittedName>
</protein>
<name>A0AA41PXZ1_9ACTN</name>
<evidence type="ECO:0000313" key="2">
    <source>
        <dbReference type="EMBL" id="MCF2527808.1"/>
    </source>
</evidence>
<dbReference type="EMBL" id="JAKFHA010000005">
    <property type="protein sequence ID" value="MCF2527808.1"/>
    <property type="molecule type" value="Genomic_DNA"/>
</dbReference>
<evidence type="ECO:0000256" key="1">
    <source>
        <dbReference type="SAM" id="MobiDB-lite"/>
    </source>
</evidence>
<accession>A0AA41PXZ1</accession>
<dbReference type="AlphaFoldDB" id="A0AA41PXZ1"/>
<keyword evidence="3" id="KW-1185">Reference proteome</keyword>
<comment type="caution">
    <text evidence="2">The sequence shown here is derived from an EMBL/GenBank/DDBJ whole genome shotgun (WGS) entry which is preliminary data.</text>
</comment>
<evidence type="ECO:0000313" key="3">
    <source>
        <dbReference type="Proteomes" id="UP001165378"/>
    </source>
</evidence>
<feature type="region of interest" description="Disordered" evidence="1">
    <location>
        <begin position="1"/>
        <end position="21"/>
    </location>
</feature>
<gene>
    <name evidence="2" type="ORF">LZ495_11340</name>
</gene>
<organism evidence="2 3">
    <name type="scientific">Yinghuangia soli</name>
    <dbReference type="NCBI Taxonomy" id="2908204"/>
    <lineage>
        <taxon>Bacteria</taxon>
        <taxon>Bacillati</taxon>
        <taxon>Actinomycetota</taxon>
        <taxon>Actinomycetes</taxon>
        <taxon>Kitasatosporales</taxon>
        <taxon>Streptomycetaceae</taxon>
        <taxon>Yinghuangia</taxon>
    </lineage>
</organism>
<feature type="compositionally biased region" description="Low complexity" evidence="1">
    <location>
        <begin position="10"/>
        <end position="21"/>
    </location>
</feature>
<dbReference type="Proteomes" id="UP001165378">
    <property type="component" value="Unassembled WGS sequence"/>
</dbReference>
<proteinExistence type="predicted"/>
<dbReference type="RefSeq" id="WP_235051982.1">
    <property type="nucleotide sequence ID" value="NZ_JAKFHA010000005.1"/>
</dbReference>
<sequence length="147" mass="15968">MVRHQEAHIGRGALPRGPGARWASADSVVPGSAGHDGYDLRDFYLDVRLAADGSFRGSHTAYIIDGKAADDPADVDRFRYRRSHVLLGYAYGRLDVFGGSGDITIEGYGHSLVRVHPGPGTLTLHLDASVITYCPAMYTRAVLVRRT</sequence>
<reference evidence="2" key="1">
    <citation type="submission" date="2022-01" db="EMBL/GenBank/DDBJ databases">
        <title>Genome-Based Taxonomic Classification of the Phylum Actinobacteria.</title>
        <authorList>
            <person name="Gao Y."/>
        </authorList>
    </citation>
    <scope>NUCLEOTIDE SEQUENCE</scope>
    <source>
        <strain evidence="2">KLBMP 8922</strain>
    </source>
</reference>